<gene>
    <name evidence="1" type="ORF">RHMOL_Rhmol04G0343400</name>
</gene>
<reference evidence="1" key="1">
    <citation type="submission" date="2022-02" db="EMBL/GenBank/DDBJ databases">
        <title>Plant Genome Project.</title>
        <authorList>
            <person name="Zhang R.-G."/>
        </authorList>
    </citation>
    <scope>NUCLEOTIDE SEQUENCE</scope>
    <source>
        <strain evidence="1">AT1</strain>
    </source>
</reference>
<organism evidence="1 2">
    <name type="scientific">Rhododendron molle</name>
    <name type="common">Chinese azalea</name>
    <name type="synonym">Azalea mollis</name>
    <dbReference type="NCBI Taxonomy" id="49168"/>
    <lineage>
        <taxon>Eukaryota</taxon>
        <taxon>Viridiplantae</taxon>
        <taxon>Streptophyta</taxon>
        <taxon>Embryophyta</taxon>
        <taxon>Tracheophyta</taxon>
        <taxon>Spermatophyta</taxon>
        <taxon>Magnoliopsida</taxon>
        <taxon>eudicotyledons</taxon>
        <taxon>Gunneridae</taxon>
        <taxon>Pentapetalae</taxon>
        <taxon>asterids</taxon>
        <taxon>Ericales</taxon>
        <taxon>Ericaceae</taxon>
        <taxon>Ericoideae</taxon>
        <taxon>Rhodoreae</taxon>
        <taxon>Rhododendron</taxon>
    </lineage>
</organism>
<proteinExistence type="predicted"/>
<dbReference type="Proteomes" id="UP001062846">
    <property type="component" value="Chromosome 4"/>
</dbReference>
<evidence type="ECO:0000313" key="1">
    <source>
        <dbReference type="EMBL" id="KAI8561481.1"/>
    </source>
</evidence>
<accession>A0ACC0P8J5</accession>
<name>A0ACC0P8J5_RHOML</name>
<protein>
    <submittedName>
        <fullName evidence="1">Uncharacterized protein</fullName>
    </submittedName>
</protein>
<dbReference type="EMBL" id="CM046391">
    <property type="protein sequence ID" value="KAI8561481.1"/>
    <property type="molecule type" value="Genomic_DNA"/>
</dbReference>
<comment type="caution">
    <text evidence="1">The sequence shown here is derived from an EMBL/GenBank/DDBJ whole genome shotgun (WGS) entry which is preliminary data.</text>
</comment>
<sequence length="343" mass="39537">MPGKPGFLFLGSFNGILLLHTGNILCLWNPSIRVYQQISRPKLSKFPDAKILYGLGYDSISDDFKVVSAIRPQWYDPCIVHVFSSKLNSWKRWTADFNYDIIWRNGSGTVLNGAPHWVWYRSDRNTLFPSNQESVIVCFDATEEKFKEVPNPNYEGEDTPIHLGVLGGCLCVVEEHRKRLDSYADFWVMKEYGTKDSWTKLFVVQSVPGEFFFQYLKLLCDSEDGELFIRRVLFHPVAAMGLEGFRNQMEMEEKLKCGDGTIDVWVMKEYSIKESWTKLFVVPNGLCGLLMPLCYANDGEVVVVLDWEELGIHYPKRNRYMWIGIPPDSGLFDVAFYVDSCFT</sequence>
<evidence type="ECO:0000313" key="2">
    <source>
        <dbReference type="Proteomes" id="UP001062846"/>
    </source>
</evidence>
<keyword evidence="2" id="KW-1185">Reference proteome</keyword>